<dbReference type="CDD" id="cd00093">
    <property type="entry name" value="HTH_XRE"/>
    <property type="match status" value="1"/>
</dbReference>
<evidence type="ECO:0000256" key="1">
    <source>
        <dbReference type="ARBA" id="ARBA00023125"/>
    </source>
</evidence>
<dbReference type="GO" id="GO:0005829">
    <property type="term" value="C:cytosol"/>
    <property type="evidence" value="ECO:0007669"/>
    <property type="project" value="TreeGrafter"/>
</dbReference>
<evidence type="ECO:0000259" key="2">
    <source>
        <dbReference type="PROSITE" id="PS50943"/>
    </source>
</evidence>
<dbReference type="Gene3D" id="1.10.260.40">
    <property type="entry name" value="lambda repressor-like DNA-binding domains"/>
    <property type="match status" value="1"/>
</dbReference>
<dbReference type="InterPro" id="IPR014710">
    <property type="entry name" value="RmlC-like_jellyroll"/>
</dbReference>
<dbReference type="Pfam" id="PF13560">
    <property type="entry name" value="HTH_31"/>
    <property type="match status" value="1"/>
</dbReference>
<keyword evidence="1" id="KW-0238">DNA-binding</keyword>
<sequence>MMEQPLTDDDIARALGRRLKGLRRKAGLTLDALAEQAGISRAMISRIERGESSPTAVLLGRLCAGLGVSLASLFAREAPVASPLQRAGEQPVWQDPETGYVRRAVSPSGTGSPVEIVDVTLPPGARVAFDHPWLSRGIDQHVWVLDGTLEKTVGDEVFLLHTGDCLHMRLDRPNVYRNPGTRPVRYAVVLAPVDERKG</sequence>
<dbReference type="SMART" id="SM00530">
    <property type="entry name" value="HTH_XRE"/>
    <property type="match status" value="1"/>
</dbReference>
<organism evidence="3 4">
    <name type="scientific">Chelatococcus caeni</name>
    <dbReference type="NCBI Taxonomy" id="1348468"/>
    <lineage>
        <taxon>Bacteria</taxon>
        <taxon>Pseudomonadati</taxon>
        <taxon>Pseudomonadota</taxon>
        <taxon>Alphaproteobacteria</taxon>
        <taxon>Hyphomicrobiales</taxon>
        <taxon>Chelatococcaceae</taxon>
        <taxon>Chelatococcus</taxon>
    </lineage>
</organism>
<dbReference type="AlphaFoldDB" id="A0A840BW46"/>
<dbReference type="InterPro" id="IPR001387">
    <property type="entry name" value="Cro/C1-type_HTH"/>
</dbReference>
<dbReference type="GO" id="GO:0003677">
    <property type="term" value="F:DNA binding"/>
    <property type="evidence" value="ECO:0007669"/>
    <property type="project" value="UniProtKB-KW"/>
</dbReference>
<dbReference type="Proteomes" id="UP000577362">
    <property type="component" value="Unassembled WGS sequence"/>
</dbReference>
<evidence type="ECO:0000313" key="3">
    <source>
        <dbReference type="EMBL" id="MBB4017180.1"/>
    </source>
</evidence>
<reference evidence="3 4" key="1">
    <citation type="submission" date="2020-08" db="EMBL/GenBank/DDBJ databases">
        <title>Genomic Encyclopedia of Type Strains, Phase IV (KMG-IV): sequencing the most valuable type-strain genomes for metagenomic binning, comparative biology and taxonomic classification.</title>
        <authorList>
            <person name="Goeker M."/>
        </authorList>
    </citation>
    <scope>NUCLEOTIDE SEQUENCE [LARGE SCALE GENOMIC DNA]</scope>
    <source>
        <strain evidence="3 4">DSM 103737</strain>
    </source>
</reference>
<comment type="caution">
    <text evidence="3">The sequence shown here is derived from an EMBL/GenBank/DDBJ whole genome shotgun (WGS) entry which is preliminary data.</text>
</comment>
<dbReference type="InterPro" id="IPR011051">
    <property type="entry name" value="RmlC_Cupin_sf"/>
</dbReference>
<dbReference type="PANTHER" id="PTHR46797">
    <property type="entry name" value="HTH-TYPE TRANSCRIPTIONAL REGULATOR"/>
    <property type="match status" value="1"/>
</dbReference>
<dbReference type="InterPro" id="IPR050807">
    <property type="entry name" value="TransReg_Diox_bact_type"/>
</dbReference>
<dbReference type="InterPro" id="IPR013096">
    <property type="entry name" value="Cupin_2"/>
</dbReference>
<dbReference type="PROSITE" id="PS50943">
    <property type="entry name" value="HTH_CROC1"/>
    <property type="match status" value="1"/>
</dbReference>
<keyword evidence="4" id="KW-1185">Reference proteome</keyword>
<proteinExistence type="predicted"/>
<dbReference type="SUPFAM" id="SSF51182">
    <property type="entry name" value="RmlC-like cupins"/>
    <property type="match status" value="1"/>
</dbReference>
<feature type="domain" description="HTH cro/C1-type" evidence="2">
    <location>
        <begin position="19"/>
        <end position="73"/>
    </location>
</feature>
<dbReference type="Gene3D" id="2.60.120.10">
    <property type="entry name" value="Jelly Rolls"/>
    <property type="match status" value="1"/>
</dbReference>
<name>A0A840BW46_9HYPH</name>
<dbReference type="CDD" id="cd02209">
    <property type="entry name" value="cupin_XRE_C"/>
    <property type="match status" value="1"/>
</dbReference>
<gene>
    <name evidence="3" type="ORF">GGR16_002209</name>
</gene>
<dbReference type="Pfam" id="PF07883">
    <property type="entry name" value="Cupin_2"/>
    <property type="match status" value="1"/>
</dbReference>
<dbReference type="SUPFAM" id="SSF47413">
    <property type="entry name" value="lambda repressor-like DNA-binding domains"/>
    <property type="match status" value="1"/>
</dbReference>
<dbReference type="PANTHER" id="PTHR46797:SF10">
    <property type="entry name" value="BLR1115 PROTEIN"/>
    <property type="match status" value="1"/>
</dbReference>
<accession>A0A840BW46</accession>
<dbReference type="EMBL" id="JACIEN010000002">
    <property type="protein sequence ID" value="MBB4017180.1"/>
    <property type="molecule type" value="Genomic_DNA"/>
</dbReference>
<dbReference type="GO" id="GO:0003700">
    <property type="term" value="F:DNA-binding transcription factor activity"/>
    <property type="evidence" value="ECO:0007669"/>
    <property type="project" value="TreeGrafter"/>
</dbReference>
<dbReference type="InterPro" id="IPR010982">
    <property type="entry name" value="Lambda_DNA-bd_dom_sf"/>
</dbReference>
<protein>
    <submittedName>
        <fullName evidence="3">Transcriptional regulator with XRE-family HTH domain</fullName>
    </submittedName>
</protein>
<evidence type="ECO:0000313" key="4">
    <source>
        <dbReference type="Proteomes" id="UP000577362"/>
    </source>
</evidence>
<dbReference type="RefSeq" id="WP_019403597.1">
    <property type="nucleotide sequence ID" value="NZ_JACIEN010000002.1"/>
</dbReference>